<dbReference type="PANTHER" id="PTHR43235:SF1">
    <property type="entry name" value="GLUTAMINE AMIDOTRANSFERASE PB2B2.05-RELATED"/>
    <property type="match status" value="1"/>
</dbReference>
<protein>
    <submittedName>
        <fullName evidence="1">Gamma-glutamyl-gamma-aminobutyrate hydrolase family protein</fullName>
    </submittedName>
</protein>
<dbReference type="PANTHER" id="PTHR43235">
    <property type="entry name" value="GLUTAMINE AMIDOTRANSFERASE PB2B2.05-RELATED"/>
    <property type="match status" value="1"/>
</dbReference>
<name>A0A9E2KJN0_9FIRM</name>
<gene>
    <name evidence="1" type="ORF">H9864_01325</name>
</gene>
<dbReference type="GO" id="GO:0005829">
    <property type="term" value="C:cytosol"/>
    <property type="evidence" value="ECO:0007669"/>
    <property type="project" value="TreeGrafter"/>
</dbReference>
<evidence type="ECO:0000313" key="1">
    <source>
        <dbReference type="EMBL" id="MBU3819019.1"/>
    </source>
</evidence>
<accession>A0A9E2KJN0</accession>
<dbReference type="Gene3D" id="3.40.50.880">
    <property type="match status" value="1"/>
</dbReference>
<dbReference type="GO" id="GO:0033969">
    <property type="term" value="F:gamma-glutamyl-gamma-aminobutyrate hydrolase activity"/>
    <property type="evidence" value="ECO:0007669"/>
    <property type="project" value="TreeGrafter"/>
</dbReference>
<dbReference type="InterPro" id="IPR029062">
    <property type="entry name" value="Class_I_gatase-like"/>
</dbReference>
<dbReference type="Proteomes" id="UP000824178">
    <property type="component" value="Unassembled WGS sequence"/>
</dbReference>
<reference evidence="1" key="2">
    <citation type="submission" date="2021-04" db="EMBL/GenBank/DDBJ databases">
        <authorList>
            <person name="Gilroy R."/>
        </authorList>
    </citation>
    <scope>NUCLEOTIDE SEQUENCE</scope>
    <source>
        <strain evidence="1">742</strain>
    </source>
</reference>
<dbReference type="PROSITE" id="PS51273">
    <property type="entry name" value="GATASE_TYPE_1"/>
    <property type="match status" value="1"/>
</dbReference>
<dbReference type="Pfam" id="PF07722">
    <property type="entry name" value="Peptidase_C26"/>
    <property type="match status" value="1"/>
</dbReference>
<keyword evidence="1" id="KW-0378">Hydrolase</keyword>
<comment type="caution">
    <text evidence="1">The sequence shown here is derived from an EMBL/GenBank/DDBJ whole genome shotgun (WGS) entry which is preliminary data.</text>
</comment>
<dbReference type="InterPro" id="IPR011697">
    <property type="entry name" value="Peptidase_C26"/>
</dbReference>
<sequence>MKKPLIGVVPLVDEERESFWMLPGYFEGIEEAGGIPVMLPLTSDPEDLTQMANFCDGFLFTGGQDVSPRLYGEETREGCGDCCPARDEMEQALLTQALGLDRPVLGICRGIQFLNAALGGTLYQDLPTEHYSKVVHHQERPYDQPSHEVSLLRGSPLAELLGDKTLAVNSCHHQGVRHLADFLSAMAYAPDGLVEAVWMPGKRFVWAVQWHPEFSHKASEASRKIFRAFVERCQE</sequence>
<dbReference type="EMBL" id="JAHLFH010000019">
    <property type="protein sequence ID" value="MBU3819019.1"/>
    <property type="molecule type" value="Genomic_DNA"/>
</dbReference>
<organism evidence="1 2">
    <name type="scientific">Candidatus Faecalibacterium intestinavium</name>
    <dbReference type="NCBI Taxonomy" id="2838580"/>
    <lineage>
        <taxon>Bacteria</taxon>
        <taxon>Bacillati</taxon>
        <taxon>Bacillota</taxon>
        <taxon>Clostridia</taxon>
        <taxon>Eubacteriales</taxon>
        <taxon>Oscillospiraceae</taxon>
        <taxon>Faecalibacterium</taxon>
    </lineage>
</organism>
<dbReference type="CDD" id="cd01745">
    <property type="entry name" value="GATase1_2"/>
    <property type="match status" value="1"/>
</dbReference>
<proteinExistence type="predicted"/>
<dbReference type="GO" id="GO:0006598">
    <property type="term" value="P:polyamine catabolic process"/>
    <property type="evidence" value="ECO:0007669"/>
    <property type="project" value="TreeGrafter"/>
</dbReference>
<evidence type="ECO:0000313" key="2">
    <source>
        <dbReference type="Proteomes" id="UP000824178"/>
    </source>
</evidence>
<reference evidence="1" key="1">
    <citation type="journal article" date="2021" name="PeerJ">
        <title>Extensive microbial diversity within the chicken gut microbiome revealed by metagenomics and culture.</title>
        <authorList>
            <person name="Gilroy R."/>
            <person name="Ravi A."/>
            <person name="Getino M."/>
            <person name="Pursley I."/>
            <person name="Horton D.L."/>
            <person name="Alikhan N.F."/>
            <person name="Baker D."/>
            <person name="Gharbi K."/>
            <person name="Hall N."/>
            <person name="Watson M."/>
            <person name="Adriaenssens E.M."/>
            <person name="Foster-Nyarko E."/>
            <person name="Jarju S."/>
            <person name="Secka A."/>
            <person name="Antonio M."/>
            <person name="Oren A."/>
            <person name="Chaudhuri R.R."/>
            <person name="La Ragione R."/>
            <person name="Hildebrand F."/>
            <person name="Pallen M.J."/>
        </authorList>
    </citation>
    <scope>NUCLEOTIDE SEQUENCE</scope>
    <source>
        <strain evidence="1">742</strain>
    </source>
</reference>
<dbReference type="AlphaFoldDB" id="A0A9E2KJN0"/>
<dbReference type="InterPro" id="IPR044668">
    <property type="entry name" value="PuuD-like"/>
</dbReference>
<dbReference type="SUPFAM" id="SSF52317">
    <property type="entry name" value="Class I glutamine amidotransferase-like"/>
    <property type="match status" value="1"/>
</dbReference>